<evidence type="ECO:0000256" key="3">
    <source>
        <dbReference type="ARBA" id="ARBA00023145"/>
    </source>
</evidence>
<keyword evidence="6" id="KW-0479">Metal-binding</keyword>
<evidence type="ECO:0000256" key="1">
    <source>
        <dbReference type="ARBA" id="ARBA00006586"/>
    </source>
</evidence>
<feature type="binding site" evidence="6">
    <location>
        <position position="536"/>
    </location>
    <ligand>
        <name>Ca(2+)</name>
        <dbReference type="ChEBI" id="CHEBI:29108"/>
    </ligand>
</feature>
<dbReference type="SUPFAM" id="SSF56235">
    <property type="entry name" value="N-terminal nucleophile aminohydrolases (Ntn hydrolases)"/>
    <property type="match status" value="1"/>
</dbReference>
<dbReference type="GO" id="GO:0046872">
    <property type="term" value="F:metal ion binding"/>
    <property type="evidence" value="ECO:0007669"/>
    <property type="project" value="UniProtKB-KW"/>
</dbReference>
<dbReference type="InterPro" id="IPR033813">
    <property type="entry name" value="PGA_C"/>
</dbReference>
<dbReference type="CDD" id="cd03748">
    <property type="entry name" value="Ntn_PGA"/>
    <property type="match status" value="1"/>
</dbReference>
<name>A0A8I2DB78_9GAMM</name>
<dbReference type="Proteomes" id="UP000674270">
    <property type="component" value="Unassembled WGS sequence"/>
</dbReference>
<sequence length="837" mass="94346">MKKHLISIAIVLSLSSLSLSSFSQSTQIKIERDNYGVPHIYANDTYSLFYGYGYAVAQDRLFQMEMAKRSTQGTVSEVLGKDYISFDKEIRNNYWPDSIHKQINQLPSQEQDILRGYADGMNAWIKQINTKPDDLMPKQFIDYDFLPSQWTSFDVAMIMVGTMANRFSDMNSEIDNLALLTALKDKYGEQLGVEFFNQINWLNNPNAPTTISSEEFTYSDSQKTKNISQLNQISDYRLTAPMFERTAKDTTGKVIALSSQENNALIAKQYEQSGANGLAGYPTTSNVWLVGKTKASGAKAILLNGPQFGWFNPAYTYGIGLHGAGFNIVGNTPFAYPAILFGHNGHISWGSTAGFGDGVDIFAEQVSPEDPNSYLHQGQWKKMLSRQETLNVKGEQPITFEIYRTVHGNVVKRDKTTHTAYSKARAWDGKELTSLMAWVKQGQAQNWQQWLDQAQNQALTINWYYADKDGNIGYVHTGHYPDRQINHDPRLPVSGTGEWDWKGIQPFANNPKVYNPKSGYIANWNNSPAKNYPASDLFAFLWGSADRVKEIDNRIEAYDKLTADDMWAILQQTSRVDLNHRLFTPFLTQATQGLPSNDNSVKLVSMLQQWDGINQLSSDGKHYIHPGSAILDIWLKEMLKATLGQTVPAPFDKWYLASGYETTQEGPTGSLNISTGAKLLYESLLEDKSPIPQSIDLFSGQPQNDVIRKALNTTYQKMIEKYGDNPANWQTPATALTFRENNFFGIPQALPQENFHQNEYHNRGTENDLIVFTEEGVSAWDVVAPGQSGFISPQGKPSPHYQDQLALYQQFGKKPLWLNSEELAPYIESTETLIIER</sequence>
<accession>A0A8I2DB78</accession>
<comment type="caution">
    <text evidence="8">The sequence shown here is derived from an EMBL/GenBank/DDBJ whole genome shotgun (WGS) entry which is preliminary data.</text>
</comment>
<comment type="similarity">
    <text evidence="1">Belongs to the peptidase S45 family.</text>
</comment>
<dbReference type="Pfam" id="PF01804">
    <property type="entry name" value="Penicil_amidase"/>
    <property type="match status" value="1"/>
</dbReference>
<dbReference type="InterPro" id="IPR043146">
    <property type="entry name" value="Penicillin_amidase_N_B-knob"/>
</dbReference>
<keyword evidence="7" id="KW-0732">Signal</keyword>
<comment type="subunit">
    <text evidence="4">Heterodimer of an alpha subunit and a beta subunit processed from the same precursor.</text>
</comment>
<dbReference type="PIRSF" id="PIRSF001227">
    <property type="entry name" value="Pen_acylase"/>
    <property type="match status" value="1"/>
</dbReference>
<feature type="binding site" evidence="6">
    <location>
        <position position="359"/>
    </location>
    <ligand>
        <name>Ca(2+)</name>
        <dbReference type="ChEBI" id="CHEBI:29108"/>
    </ligand>
</feature>
<feature type="signal peptide" evidence="7">
    <location>
        <begin position="1"/>
        <end position="23"/>
    </location>
</feature>
<protein>
    <submittedName>
        <fullName evidence="8">Penicillin acylase family protein</fullName>
    </submittedName>
</protein>
<feature type="binding site" evidence="6">
    <location>
        <position position="360"/>
    </location>
    <ligand>
        <name>Ca(2+)</name>
        <dbReference type="ChEBI" id="CHEBI:29108"/>
    </ligand>
</feature>
<evidence type="ECO:0000313" key="8">
    <source>
        <dbReference type="EMBL" id="MBQ0269435.1"/>
    </source>
</evidence>
<feature type="binding site" evidence="6">
    <location>
        <position position="357"/>
    </location>
    <ligand>
        <name>Ca(2+)</name>
        <dbReference type="ChEBI" id="CHEBI:29108"/>
    </ligand>
</feature>
<keyword evidence="2" id="KW-0378">Hydrolase</keyword>
<reference evidence="8" key="1">
    <citation type="submission" date="2021-03" db="EMBL/GenBank/DDBJ databases">
        <authorList>
            <person name="Stanton E."/>
        </authorList>
    </citation>
    <scope>NUCLEOTIDE SEQUENCE</scope>
    <source>
        <strain evidence="8">2020EL-00113</strain>
    </source>
</reference>
<dbReference type="Gene3D" id="3.60.20.10">
    <property type="entry name" value="Glutamine Phosphoribosylpyrophosphate, subunit 1, domain 1"/>
    <property type="match status" value="1"/>
</dbReference>
<dbReference type="InterPro" id="IPR029055">
    <property type="entry name" value="Ntn_hydrolases_N"/>
</dbReference>
<dbReference type="InterPro" id="IPR014395">
    <property type="entry name" value="Pen/GL7ACA/AHL_acylase"/>
</dbReference>
<feature type="active site" description="Nucleophile" evidence="5">
    <location>
        <position position="285"/>
    </location>
</feature>
<dbReference type="RefSeq" id="WP_210848661.1">
    <property type="nucleotide sequence ID" value="NZ_JAGKLY010000006.1"/>
</dbReference>
<evidence type="ECO:0000256" key="6">
    <source>
        <dbReference type="PIRSR" id="PIRSR001227-2"/>
    </source>
</evidence>
<dbReference type="Gene3D" id="1.10.439.10">
    <property type="entry name" value="Penicillin Amidohydrolase, domain 1"/>
    <property type="match status" value="1"/>
</dbReference>
<dbReference type="GO" id="GO:0016811">
    <property type="term" value="F:hydrolase activity, acting on carbon-nitrogen (but not peptide) bonds, in linear amides"/>
    <property type="evidence" value="ECO:0007669"/>
    <property type="project" value="InterPro"/>
</dbReference>
<evidence type="ECO:0000256" key="7">
    <source>
        <dbReference type="SAM" id="SignalP"/>
    </source>
</evidence>
<dbReference type="GO" id="GO:0017000">
    <property type="term" value="P:antibiotic biosynthetic process"/>
    <property type="evidence" value="ECO:0007669"/>
    <property type="project" value="InterPro"/>
</dbReference>
<keyword evidence="3" id="KW-0865">Zymogen</keyword>
<feature type="binding site" evidence="6">
    <location>
        <position position="173"/>
    </location>
    <ligand>
        <name>Ca(2+)</name>
        <dbReference type="ChEBI" id="CHEBI:29108"/>
    </ligand>
</feature>
<feature type="binding site" evidence="6">
    <location>
        <position position="489"/>
    </location>
    <ligand>
        <name>Ca(2+)</name>
        <dbReference type="ChEBI" id="CHEBI:29108"/>
    </ligand>
</feature>
<evidence type="ECO:0000256" key="4">
    <source>
        <dbReference type="ARBA" id="ARBA00038735"/>
    </source>
</evidence>
<dbReference type="Gene3D" id="1.10.287.150">
    <property type="match status" value="1"/>
</dbReference>
<proteinExistence type="inferred from homology"/>
<dbReference type="InterPro" id="IPR002692">
    <property type="entry name" value="S45"/>
</dbReference>
<dbReference type="Gene3D" id="1.10.1400.10">
    <property type="match status" value="1"/>
</dbReference>
<feature type="chain" id="PRO_5034662445" evidence="7">
    <location>
        <begin position="24"/>
        <end position="837"/>
    </location>
</feature>
<dbReference type="PANTHER" id="PTHR34218">
    <property type="entry name" value="PEPTIDASE S45 PENICILLIN AMIDASE"/>
    <property type="match status" value="1"/>
</dbReference>
<comment type="cofactor">
    <cofactor evidence="6">
        <name>Ca(2+)</name>
        <dbReference type="ChEBI" id="CHEBI:29108"/>
    </cofactor>
    <text evidence="6">Binds 1 Ca(2+) ion per dimer.</text>
</comment>
<dbReference type="Gene3D" id="2.30.120.10">
    <property type="match status" value="1"/>
</dbReference>
<dbReference type="InterPro" id="IPR043147">
    <property type="entry name" value="Penicillin_amidase_A-knob"/>
</dbReference>
<keyword evidence="6" id="KW-0106">Calcium</keyword>
<dbReference type="InterPro" id="IPR023343">
    <property type="entry name" value="Penicillin_amidase_dom1"/>
</dbReference>
<evidence type="ECO:0000313" key="9">
    <source>
        <dbReference type="Proteomes" id="UP000674270"/>
    </source>
</evidence>
<gene>
    <name evidence="8" type="ORF">J7T18_14115</name>
</gene>
<organism evidence="8 9">
    <name type="scientific">Providencia huaxiensis</name>
    <dbReference type="NCBI Taxonomy" id="2027290"/>
    <lineage>
        <taxon>Bacteria</taxon>
        <taxon>Pseudomonadati</taxon>
        <taxon>Pseudomonadota</taxon>
        <taxon>Gammaproteobacteria</taxon>
        <taxon>Enterobacterales</taxon>
        <taxon>Morganellaceae</taxon>
        <taxon>Providencia</taxon>
    </lineage>
</organism>
<evidence type="ECO:0000256" key="2">
    <source>
        <dbReference type="ARBA" id="ARBA00022801"/>
    </source>
</evidence>
<dbReference type="PANTHER" id="PTHR34218:SF4">
    <property type="entry name" value="ACYL-HOMOSERINE LACTONE ACYLASE QUIP"/>
    <property type="match status" value="1"/>
</dbReference>
<dbReference type="AlphaFoldDB" id="A0A8I2DB78"/>
<evidence type="ECO:0000256" key="5">
    <source>
        <dbReference type="PIRSR" id="PIRSR001227-1"/>
    </source>
</evidence>
<dbReference type="EMBL" id="JAGKLY010000006">
    <property type="protein sequence ID" value="MBQ0269435.1"/>
    <property type="molecule type" value="Genomic_DNA"/>
</dbReference>